<reference evidence="5" key="1">
    <citation type="journal article" date="2010" name="Nature">
        <title>The Amphimedon queenslandica genome and the evolution of animal complexity.</title>
        <authorList>
            <person name="Srivastava M."/>
            <person name="Simakov O."/>
            <person name="Chapman J."/>
            <person name="Fahey B."/>
            <person name="Gauthier M.E."/>
            <person name="Mitros T."/>
            <person name="Richards G.S."/>
            <person name="Conaco C."/>
            <person name="Dacre M."/>
            <person name="Hellsten U."/>
            <person name="Larroux C."/>
            <person name="Putnam N.H."/>
            <person name="Stanke M."/>
            <person name="Adamska M."/>
            <person name="Darling A."/>
            <person name="Degnan S.M."/>
            <person name="Oakley T.H."/>
            <person name="Plachetzki D.C."/>
            <person name="Zhai Y."/>
            <person name="Adamski M."/>
            <person name="Calcino A."/>
            <person name="Cummins S.F."/>
            <person name="Goodstein D.M."/>
            <person name="Harris C."/>
            <person name="Jackson D.J."/>
            <person name="Leys S.P."/>
            <person name="Shu S."/>
            <person name="Woodcroft B.J."/>
            <person name="Vervoort M."/>
            <person name="Kosik K.S."/>
            <person name="Manning G."/>
            <person name="Degnan B.M."/>
            <person name="Rokhsar D.S."/>
        </authorList>
    </citation>
    <scope>NUCLEOTIDE SEQUENCE [LARGE SCALE GENOMIC DNA]</scope>
</reference>
<dbReference type="KEGG" id="aqu:100640736"/>
<feature type="region of interest" description="Disordered" evidence="2">
    <location>
        <begin position="1448"/>
        <end position="1468"/>
    </location>
</feature>
<dbReference type="InterPro" id="IPR001660">
    <property type="entry name" value="SAM"/>
</dbReference>
<dbReference type="SUPFAM" id="SSF47769">
    <property type="entry name" value="SAM/Pointed domain"/>
    <property type="match status" value="1"/>
</dbReference>
<evidence type="ECO:0000256" key="1">
    <source>
        <dbReference type="SAM" id="Coils"/>
    </source>
</evidence>
<feature type="compositionally biased region" description="Polar residues" evidence="2">
    <location>
        <begin position="1448"/>
        <end position="1462"/>
    </location>
</feature>
<dbReference type="PROSITE" id="PS00675">
    <property type="entry name" value="SIGMA54_INTERACT_1"/>
    <property type="match status" value="1"/>
</dbReference>
<dbReference type="GeneID" id="100640736"/>
<dbReference type="Gene3D" id="3.40.50.300">
    <property type="entry name" value="P-loop containing nucleotide triphosphate hydrolases"/>
    <property type="match status" value="1"/>
</dbReference>
<dbReference type="PROSITE" id="PS50105">
    <property type="entry name" value="SAM_DOMAIN"/>
    <property type="match status" value="1"/>
</dbReference>
<protein>
    <recommendedName>
        <fullName evidence="3">SAM domain-containing protein</fullName>
    </recommendedName>
</protein>
<dbReference type="InterPro" id="IPR013761">
    <property type="entry name" value="SAM/pointed_sf"/>
</dbReference>
<dbReference type="GO" id="GO:0004842">
    <property type="term" value="F:ubiquitin-protein transferase activity"/>
    <property type="evidence" value="ECO:0007669"/>
    <property type="project" value="InterPro"/>
</dbReference>
<evidence type="ECO:0000313" key="4">
    <source>
        <dbReference type="EnsemblMetazoa" id="XP_019864318.1"/>
    </source>
</evidence>
<keyword evidence="1" id="KW-0175">Coiled coil</keyword>
<feature type="domain" description="SAM" evidence="3">
    <location>
        <begin position="5574"/>
        <end position="5627"/>
    </location>
</feature>
<dbReference type="SMART" id="SM00382">
    <property type="entry name" value="AAA"/>
    <property type="match status" value="2"/>
</dbReference>
<dbReference type="PANTHER" id="PTHR22605:SF1">
    <property type="entry name" value="RZ-TYPE DOMAIN-CONTAINING PROTEIN"/>
    <property type="match status" value="1"/>
</dbReference>
<feature type="region of interest" description="Disordered" evidence="2">
    <location>
        <begin position="5713"/>
        <end position="5733"/>
    </location>
</feature>
<dbReference type="Gene3D" id="1.10.150.50">
    <property type="entry name" value="Transcription Factor, Ets-1"/>
    <property type="match status" value="1"/>
</dbReference>
<dbReference type="SMART" id="SM00454">
    <property type="entry name" value="SAM"/>
    <property type="match status" value="1"/>
</dbReference>
<reference evidence="4" key="2">
    <citation type="submission" date="2024-06" db="UniProtKB">
        <authorList>
            <consortium name="EnsemblMetazoa"/>
        </authorList>
    </citation>
    <scope>IDENTIFICATION</scope>
</reference>
<organism evidence="4 5">
    <name type="scientific">Amphimedon queenslandica</name>
    <name type="common">Sponge</name>
    <dbReference type="NCBI Taxonomy" id="400682"/>
    <lineage>
        <taxon>Eukaryota</taxon>
        <taxon>Metazoa</taxon>
        <taxon>Porifera</taxon>
        <taxon>Demospongiae</taxon>
        <taxon>Heteroscleromorpha</taxon>
        <taxon>Haplosclerida</taxon>
        <taxon>Niphatidae</taxon>
        <taxon>Amphimedon</taxon>
    </lineage>
</organism>
<feature type="region of interest" description="Disordered" evidence="2">
    <location>
        <begin position="1"/>
        <end position="29"/>
    </location>
</feature>
<evidence type="ECO:0000256" key="2">
    <source>
        <dbReference type="SAM" id="MobiDB-lite"/>
    </source>
</evidence>
<dbReference type="Proteomes" id="UP000007879">
    <property type="component" value="Unassembled WGS sequence"/>
</dbReference>
<evidence type="ECO:0000313" key="5">
    <source>
        <dbReference type="Proteomes" id="UP000007879"/>
    </source>
</evidence>
<dbReference type="Pfam" id="PF00536">
    <property type="entry name" value="SAM_1"/>
    <property type="match status" value="1"/>
</dbReference>
<dbReference type="InterPro" id="IPR027417">
    <property type="entry name" value="P-loop_NTPase"/>
</dbReference>
<feature type="coiled-coil region" evidence="1">
    <location>
        <begin position="1591"/>
        <end position="1618"/>
    </location>
</feature>
<keyword evidence="5" id="KW-1185">Reference proteome</keyword>
<dbReference type="InterPro" id="IPR031248">
    <property type="entry name" value="RNF213"/>
</dbReference>
<dbReference type="PANTHER" id="PTHR22605">
    <property type="entry name" value="RZ-TYPE DOMAIN-CONTAINING PROTEIN"/>
    <property type="match status" value="1"/>
</dbReference>
<dbReference type="RefSeq" id="XP_019864318.1">
    <property type="nucleotide sequence ID" value="XM_020008759.1"/>
</dbReference>
<evidence type="ECO:0000259" key="3">
    <source>
        <dbReference type="PROSITE" id="PS50105"/>
    </source>
</evidence>
<dbReference type="EnsemblMetazoa" id="XM_020008759.1">
    <property type="protein sequence ID" value="XP_019864318.1"/>
    <property type="gene ID" value="LOC100640736"/>
</dbReference>
<dbReference type="SUPFAM" id="SSF52540">
    <property type="entry name" value="P-loop containing nucleoside triphosphate hydrolases"/>
    <property type="match status" value="1"/>
</dbReference>
<dbReference type="InterPro" id="IPR003593">
    <property type="entry name" value="AAA+_ATPase"/>
</dbReference>
<sequence length="5733" mass="652388">MAEGPRGPVADQQQQQQPVDDNNEDIDSPRVSLKSVRNGLQLRQSNSDTVLKYYTYSMACPYITGQPKRVDWRLLSLFHVESEHIRVHDLREGDDLKEAIEAYRSAHAMAVIIINNEESQILSKKFSSLLEGFNNYLIAVLSASEGSSLYEFFNDEHEIHAKLEVKSVESVAPSEVISLPSSEEDGDTAIISGMDSSIRNASKSDLPSKGVFGKIFGTNKQSFDIKGEIRKLVLEGEVMKCITYEAGTFTLVMSSFSQYEKSPKPDSSQINSLIKNVFLLYFEQPFPTEFPFLLILAYRFKKFRLLYDCDELGPFITKCIDAFEALSPARIADTLLHFFDLKDFDIMFGSDEANTSVFNLLATACRELMSISTQIKRSSRQSPTTPGSRFISTRMIWIIVHLKCLSEKGLAKKSDIDIWQTHLLRQQIAQHVVLTKEVIDEFKVGLYFSKKLQLPEELCLTTHDMTNFVANEYYIRPLAAVRDFYMSLESNVRSDRELLVHVMINLRSIYTPFLRNPDQRQVVKASQQETLMGVIEEGISFLDGMRDIWYNRQWNKGEQHKDFRIEILMWLKLLLSVVKLTDPNTPSLLKKFLGVKRNSIVTDAEFRKSVTDQILNDARKNFHILSIQQFFVLYKSFRIWPLNFLHEFLNQYRIPANVRINDATWSEFFNVVLDRMRSEESQSYLFSFITKIAEKYKDSERAKDFIPELIQLEVPQLFAAPRPSSPLEGEGHEETSVGQQFKDFLMSYIQRNNLRGVIMSQLQILITHITDKKDNVNFQWIILGVLQSVVVPELKLLEGSDNEHIRSVLPVSVNLLVQSPSWFGALSPRQKFCWGVVSTTCSKLVVTANNFDWVNNQTVIQHLGIIYNTYCNSRKLYGSNCLLSENTPEEIATCPWEDVKKYFQWVRRVQDILHFWQGKFTSGSINFDELMSYASNSVALNALGRAVCAGSCIMEMDSVTQVKDTYRYNFEQLNLYLLRYVPGHPEVKYCTLPSLLSKYGVAIPPGIQDSIAKHVIFPGDRSAPNKLKLVNIIPAPHNRIFEPGHDVTLNLTQDFTLSGLQNLIEDLANFLDPLIISLDMLVFFHLHQSEMFEKHLLKQLQSIIEPPSSLAKSLKPPAGGFSLVPSLMPSVTFARKETSDKIYKGIPMTTFKSALEGVRDLLLKIVEGTATYSDITAEGAIKLETINTEKEFSTLRTFSETMNRDNLGLDGVRSMLELFQFTYHIQTIDAVFEQYGLENCRSDPTLKELLKIMEELRPEGSRAKLTPLEAMEKMSFIKKSLCLQNATSYECLNLFPAVANSAAFYQFIRDKQFVGQRGNALFHEQYQLITAQLQHEEYDENVLNHLRVAFECLSPFMESDISFNELMSRVSRLDATHGLKQLETVNENITLIRLWFSRAEGDTIENVANELDNIISTGLYQFFLSGHHSSPQIYLLYKTQQKISQTQALRSQNRLAPPQTQLEDSDKLSDSEIDKLGGADFTTLPTVFPSPQPQTFGGNPLLAQRDPNAPFSNITMGGVDQRWSNEQISDFVRKLGFLDAEKEGGGKIKLFLHLNTTANKLMDLYIKLYELGHPDYQEYKSLPFLLCSVPVSQADKMVQETEDILKEWTEKVVALRQQYTWLLFFSVPKLLKLHDLLINDSIDISAIVHSISFLFENAVHVRNCLEPVIQNALVPLCNGEDHSPMHTLGKFLETVCTSPELSTFLLKQRSSRKGSVSVPRTMSFSIASPAGSASALALHQLHYCPGYSHAQLLRLITELYEGVPEPFEVFRCSSSTKQEELNLFTERLRHHSLTYLILEVNKLLFKLQELLMDLPRRPPAKGCDKSIVHFIETAPSVLREVPWITTREYKKDGLKLSFEAAAKQCKKKIIRSQDFSCIQLVAGHAGDGKTHHIRKQLSRCPESLTIAVNEAFTPLSAINKLSILSCSCVGSAIFFNFTLMPYNTEDSQDDSERDHLKTLVETISWFFFDLLVLGYVEDTNTGASFRIPGGLEWAIYIEVPSLGPNSTPEESLHLFCNALPTLGLLGTPHCIHHATPYAVDADVQLVCKYLRAFKAHRNSQPGINKLYKEPPPGYPANLPNPIVKFSLDEDLSPDECHSLLTEYMPDHIQMTKMTQKLFIMYMKRRCAFLDTFPAFNFNTGVGEPLKDGSGRHTNTKELGSTLMVTMLEEVTNFCHPAIQQDWSKKPHQQLIYDFRDGGSSFGLLSLNLENLPEENKRRYRNIGFELHPTAKLQERGILDQYLSRALGLPAEEGNRLSAIDEAQYVLTLDYTIKMLNINERYECGVPVIIKGETGVGKTALVDMLSRLWSNALLYQWNKERGIIFDSIRDLLGAKAEDSLDTFQTCIETMEALAVGREVPLENLETLAELSDPTSTSGQFFTRLRQLLLDMSNNPASALLVLPSENKRKRRKEEKEGDMETLDEYFRAARANNTSKTTALLLQKVLKARVRKTFHKLNVHAALTPDEIKKFFNPVFTQAKLLSDVYEKADKLKKSKIKLPFVTVFLDEVNTSSCLGLFKEILIDRTIDGQAIPQNVFIVAACNPHRGNSMVTHAAETWVRSSYYVRPLHPTLEFLIWDYGSLNEHQERDYITAKLKMLHQQLPNIEVVTLTDLIVESQSLMRRYAARQLRKQGMKPEEVEVSSHSCVSQRDIQRVFTFYQWLMSVYRNVRLHGQKEVDYNRRAVMVSLGIVYYMRLDSEGRKDYQAILDKKYKLPNEVNFTQAFNDELNWFCESIELPPGIAKTQALKENIFAAIVCTVTHTPLIIVGAPGSSKTLSFNLTIANLKGPESKMPLFRNTDIFKSLDPHFYQCSRRTTSNEIQTVFSRAINRQRSHAKFSLPIYCVVFMDEAGLPEESHESLKVLHYHLDKQEVSFVAITNHVLDAAKTNRAVSLFRPEVSSDDLNTLAKGCLCDNPQNPPPELRKDLDIIVQFCPAYRSLMENTNMKKFFGLRDFIHFINFLRRRRTDGLTPQLVLEGLERNFNGIYWTEPGETESFQWLCQLFLDKMKTVDGQTPISLDSVHQRSILEVFHTSLLDRPERGGGENEVRYKLIIDPSEDSSLVQLLMTFEVLDRKKTHVYVCSDFPGDSQVQKINTIAAIRHSAIEGHTVVMSQTDDIHESFYDLFNQRFRRIDDPEHGPRYYANIAIGAHLKPSRVHGDFQCVVVVRESEVKDTPAPFLNRFEKYCISHQTLLATAIRHLPPCIRVILQATRRKLDEFINIVNGSNSLYGLKNETLDSLLLSLLPPYGHTYKATPPDTPVGGDNVDLYLLQELLRSLRNSAGFAVPVTTVGELEMDANYIFPLLCRDASFDEAHQNLTIESAHQAVSEALRVLHTAPDPQDEVGAQIDMSPEACLAVGLLQQWLIRHMTKQLMKLMTSEAVTVHRKQIPASYIDNYLTHQQHFSLKKLIDFQLRALESCKGDNRLCSSKVLSYTRSSPIIHELPSNFSQLADSKGLDDKRERTISELIYSQPDKVVLSKVTSLQSQSNVQELLKSFVQSQDKQILVLVTNMQEVKQDTVNHLRVMIEEAETLAVPTSCKLFVLLLHFPPAMFFDACYPSLFLRGWSHYYLDSIGRSSSAHPGTLDIEEWFQRCCFPEKVFAEDTLMKSSHHLLKGVIPVLASHVNYGTRSNGPFTRPMKASERNNKLKELLEEKGLGPKLLSVFRSFWKPSVMVEHLERAAIFTQSHESSLNITDAVQTIFQSIFTDFMIVMMSRINENRNIDVLFSPDGSSEAVNKLFLALIDSVNVPKFDNLKLLASSLPVPKPQEHQPSFPFFNLVYKDMEKLIDEAKIARGQQENILEEAGIEGETPPPSSNFQGDFEAGIKAVADHVIQRIEREIQGTLSKKPAVFTALSLFNAESEELWTRYFTDFIHNCLHLEGGVTSLSHRIICAFFSDLYSQPPIYRLVYLHIYVEYNKLSLGNIASLLRPLERIWHVAEEAPSRLTPKSQSPAREFIAAIEQTKIPFGDPQKLSQFVVSALFSSLVGSVYPKEKVEGDDDDNGFNFDILYDWYNAYLQVMTMPALVVHLYSTPLPPEEEAKFNIMQSSFLFIHSSTRQSKETLNKSTEISINLLTQYFYRNLTLKDNTQVPRLNECANVLAELIKKSTDTKVPQIELFRRIIEGLFEHFFSQHKTNFHPDDRDWFLKLANAQQEWRASDQLLNEVVVSSSYSGDLVSAMESSLQRTRYRPHIMADIPSGCVSMFVFKMYLSRILGVCEQQEQQTLSEDTSTQSTDLSYSGPLLMYQPDARQHVAEVLSADSNGDEASCYVPVFYQDCKALKKQTDSRLMQQPLCHLYFLTLLEHLMAEPRDVNSLVRLVGTISQLYRPQSIPTGEKMLLHIEKQAVVQCLLKQVAVLFNCDPNKPIKNKDLTPVIDELNEILSEESMGGGLGGGHHLSLGMHLLRHLNSARKFTELLTTRYQHLQDIQCMQGFHQQLKTQSESKPYLFPFMQVNDESQLSKLYHQVKTAMLAVDQSRGSQAAIDQLVKIADDCSKVPRKQSRVTDSGVPQIEKKFAFRMMLWLVSYYDFFFAKKTSRPVSLVIAQQLKPYIKDDGVIRLIQCFLYPRWLIKKPESPIPLREDAPVLQMGPNGRVAKVQHEGEEVDPLYELLVPPQLRPRDQSELDMCHCLANLIATILGCQPQSNHLWYHLFSPHELKDTYMTGFMYKSKISPEGLLYDCGVELTADGQYGRPDYIAHATRGTYTLHSLYFLLWANFGAFSISLLTQTESQNRIHGDIISDWQAVRHYCVSQLRTMWAHMRNNLGVSDEERSFLVTRCLMNMYQINSDPNINLIGKMRTMEELNEYESMWHNRIFVPARLELREKFSQYEILWQNQLFVNIRHLESCYPKFPSEKDFVNVIQGESGGNDGEGSTGVGMLQRFVLEKERLQVGGQLLPDLIQLYQWIHTHLSHLVSLERAYNKLTIGRVIKLASRHSYPGLLDLYQRVKDKYNQYVELVGGAIGQGACAAVRRGNRMYVIADDLPFLHFLSDSQDEGDGNDWLYTVIEDIVGSQNLLVQSLYVNVEGERDHPLARLLPETTYIYGTEANEHSCIVGKQSSHRTISEFLQLVRCRIESNGFTSTSYIRGTPTLLRSTPKLMSITDERSLPITHLSFNLPQLQEVIVRHYLSGKPIIRDVSSLRTLFKFRHSKAPVIKRTVSDPMGGAYSLSSIEDTLHPSLQSPLQPNLERRLEYDFHNCSYHSLTEIVVGLKTALGHLVKVIPRDGSVNQQTQNSLLRSFLCNQFEEQQLHDESNRKTNILNEIGIRNLTVAQTSFLESLPLCFVYASLSLFLRWVKEGFYDFSFLPVALKVHLLQEDSVTIDEIPAAFNGTWSQLLSELKGLNEVLIHVEAYLIKEVNEEASHRKPMMSVLKELGLLEDEEILKLIPDTVSVHHYVQLRLHLRRLISSVEQRLAIESSLLPDHSSTVWTEYVDNLWNDYLTNLRDEGFMYIDPALLNEDITGGYGFCGEDSDTDSTSGLADVLNDDNIIVPGASATMYDQDSYEPISMDYNDPNLLLNNSLTTLNSGFTTMAGVGHEVQDTLRRGLEDPQLREEMLKLITQKKDVEDQATQAREYTPDKIADFLASINLGQYAQVFLDEEINGSLLLSAGREVFSDLGVASAVHSTQIAVQFRRELQGIDREESFHDMKALTSTSGGGKLNQHKKKLDSAGVDVDMLLYAHQKEYLEELLKELGISKALDKTRFKDALKELSLSSPVGQSHPSPPSYIAYSTPV</sequence>
<dbReference type="GO" id="GO:0016887">
    <property type="term" value="F:ATP hydrolysis activity"/>
    <property type="evidence" value="ECO:0007669"/>
    <property type="project" value="InterPro"/>
</dbReference>
<proteinExistence type="predicted"/>
<dbReference type="InterPro" id="IPR025662">
    <property type="entry name" value="Sigma_54_int_dom_ATP-bd_1"/>
</dbReference>
<name>A0AAN0K451_AMPQE</name>
<accession>A0AAN0K451</accession>